<evidence type="ECO:0000256" key="2">
    <source>
        <dbReference type="ARBA" id="ARBA00022643"/>
    </source>
</evidence>
<dbReference type="AlphaFoldDB" id="A0A3L8P2Z8"/>
<keyword evidence="1 6" id="KW-0285">Flavoprotein</keyword>
<gene>
    <name evidence="8" type="ORF">D9V37_11780</name>
</gene>
<feature type="binding site" evidence="6">
    <location>
        <position position="221"/>
    </location>
    <ligand>
        <name>FMN</name>
        <dbReference type="ChEBI" id="CHEBI:58210"/>
    </ligand>
</feature>
<evidence type="ECO:0000259" key="7">
    <source>
        <dbReference type="Pfam" id="PF00296"/>
    </source>
</evidence>
<dbReference type="InterPro" id="IPR051260">
    <property type="entry name" value="Diverse_substr_monoxygenases"/>
</dbReference>
<dbReference type="OrthoDB" id="4437611at2"/>
<evidence type="ECO:0000313" key="9">
    <source>
        <dbReference type="Proteomes" id="UP000281708"/>
    </source>
</evidence>
<dbReference type="InterPro" id="IPR036661">
    <property type="entry name" value="Luciferase-like_sf"/>
</dbReference>
<dbReference type="InterPro" id="IPR016215">
    <property type="entry name" value="NTA_MOA"/>
</dbReference>
<dbReference type="Gene3D" id="3.20.20.30">
    <property type="entry name" value="Luciferase-like domain"/>
    <property type="match status" value="1"/>
</dbReference>
<dbReference type="Pfam" id="PF00296">
    <property type="entry name" value="Bac_luciferase"/>
    <property type="match status" value="1"/>
</dbReference>
<keyword evidence="4" id="KW-0503">Monooxygenase</keyword>
<dbReference type="PIRSF" id="PIRSF000337">
    <property type="entry name" value="NTA_MOA"/>
    <property type="match status" value="1"/>
</dbReference>
<dbReference type="RefSeq" id="WP_121806325.1">
    <property type="nucleotide sequence ID" value="NZ_RDBE01000007.1"/>
</dbReference>
<dbReference type="EMBL" id="RDBE01000007">
    <property type="protein sequence ID" value="RLV49223.1"/>
    <property type="molecule type" value="Genomic_DNA"/>
</dbReference>
<dbReference type="NCBIfam" id="TIGR03860">
    <property type="entry name" value="FMN_nitrolo"/>
    <property type="match status" value="1"/>
</dbReference>
<accession>A0A3L8P2Z8</accession>
<evidence type="ECO:0000256" key="5">
    <source>
        <dbReference type="ARBA" id="ARBA00033748"/>
    </source>
</evidence>
<dbReference type="GO" id="GO:0004497">
    <property type="term" value="F:monooxygenase activity"/>
    <property type="evidence" value="ECO:0007669"/>
    <property type="project" value="UniProtKB-KW"/>
</dbReference>
<dbReference type="PANTHER" id="PTHR30011:SF16">
    <property type="entry name" value="C2H2 FINGER DOMAIN TRANSCRIPTION FACTOR (EUROFUNG)-RELATED"/>
    <property type="match status" value="1"/>
</dbReference>
<dbReference type="Proteomes" id="UP000281708">
    <property type="component" value="Unassembled WGS sequence"/>
</dbReference>
<organism evidence="8 9">
    <name type="scientific">Nocardioides mangrovicus</name>
    <dbReference type="NCBI Taxonomy" id="2478913"/>
    <lineage>
        <taxon>Bacteria</taxon>
        <taxon>Bacillati</taxon>
        <taxon>Actinomycetota</taxon>
        <taxon>Actinomycetes</taxon>
        <taxon>Propionibacteriales</taxon>
        <taxon>Nocardioidaceae</taxon>
        <taxon>Nocardioides</taxon>
    </lineage>
</organism>
<feature type="binding site" evidence="6">
    <location>
        <position position="60"/>
    </location>
    <ligand>
        <name>FMN</name>
        <dbReference type="ChEBI" id="CHEBI:58210"/>
    </ligand>
</feature>
<comment type="caution">
    <text evidence="8">The sequence shown here is derived from an EMBL/GenBank/DDBJ whole genome shotgun (WGS) entry which is preliminary data.</text>
</comment>
<evidence type="ECO:0000313" key="8">
    <source>
        <dbReference type="EMBL" id="RLV49223.1"/>
    </source>
</evidence>
<dbReference type="PANTHER" id="PTHR30011">
    <property type="entry name" value="ALKANESULFONATE MONOOXYGENASE-RELATED"/>
    <property type="match status" value="1"/>
</dbReference>
<evidence type="ECO:0000256" key="1">
    <source>
        <dbReference type="ARBA" id="ARBA00022630"/>
    </source>
</evidence>
<feature type="domain" description="Luciferase-like" evidence="7">
    <location>
        <begin position="36"/>
        <end position="385"/>
    </location>
</feature>
<evidence type="ECO:0000256" key="4">
    <source>
        <dbReference type="ARBA" id="ARBA00023033"/>
    </source>
</evidence>
<comment type="similarity">
    <text evidence="5">Belongs to the NtaA/SnaA/DszA monooxygenase family.</text>
</comment>
<reference evidence="8 9" key="1">
    <citation type="submission" date="2018-10" db="EMBL/GenBank/DDBJ databases">
        <title>Marmoricola sp. 4Q3S-7 whole genome shotgun sequence.</title>
        <authorList>
            <person name="Li F."/>
        </authorList>
    </citation>
    <scope>NUCLEOTIDE SEQUENCE [LARGE SCALE GENOMIC DNA]</scope>
    <source>
        <strain evidence="8 9">4Q3S-7</strain>
    </source>
</reference>
<dbReference type="SUPFAM" id="SSF51679">
    <property type="entry name" value="Bacterial luciferase-like"/>
    <property type="match status" value="1"/>
</dbReference>
<feature type="binding site" evidence="6">
    <location>
        <position position="220"/>
    </location>
    <ligand>
        <name>FMN</name>
        <dbReference type="ChEBI" id="CHEBI:58210"/>
    </ligand>
</feature>
<sequence length="458" mass="50405">MPETPTRQLRLNAFLHDTGHHEASWRHPDSAVEHIADIAWYQDIARRVEAAKLDAVFLADSPAWYGTGYRPSNQFEPITLLTALATVTERIGLISTASTSFYEPFNLARLFASLDTISGGRAGWNVVTTYNEDAAHNFGLDGVPGNEERYARAQEFLDVVTRLWDSWEDDAVVADRASGDYVDTSKVHRIDHAGRYLKVRGPFSSPRTPQGRPVYVQAGSSNAGRAFAARNAEAIFTAHQTLGDAQAFYDDIKSRAVSLGRDPGHVLVLPGISPFIADTATQAEELYQYVNGLTVPEFGLGQLEKIAGTSLHHLELDERVPAELFGGAGNVLDNQRSRTQVVANIVERDRPTLRELLHRLAGGRGHNVVHGTPVQVADVIQTWFENRAADGFNIMPPLYPQLLDAFTEKVVPILQDRGLFRTEYTGSTLREHYGLPRPASGYAGSWPLSADLPLAGAR</sequence>
<dbReference type="InterPro" id="IPR011251">
    <property type="entry name" value="Luciferase-like_dom"/>
</dbReference>
<proteinExistence type="inferred from homology"/>
<evidence type="ECO:0000256" key="3">
    <source>
        <dbReference type="ARBA" id="ARBA00023002"/>
    </source>
</evidence>
<keyword evidence="9" id="KW-1185">Reference proteome</keyword>
<dbReference type="GO" id="GO:0016705">
    <property type="term" value="F:oxidoreductase activity, acting on paired donors, with incorporation or reduction of molecular oxygen"/>
    <property type="evidence" value="ECO:0007669"/>
    <property type="project" value="InterPro"/>
</dbReference>
<dbReference type="CDD" id="cd01095">
    <property type="entry name" value="Nitrilotriacetate_monoxgenase"/>
    <property type="match status" value="1"/>
</dbReference>
<name>A0A3L8P2Z8_9ACTN</name>
<protein>
    <submittedName>
        <fullName evidence="8">LLM class flavin-dependent oxidoreductase</fullName>
    </submittedName>
</protein>
<keyword evidence="3" id="KW-0560">Oxidoreductase</keyword>
<keyword evidence="2 6" id="KW-0288">FMN</keyword>
<evidence type="ECO:0000256" key="6">
    <source>
        <dbReference type="PIRSR" id="PIRSR000337-1"/>
    </source>
</evidence>
<feature type="binding site" evidence="6">
    <location>
        <position position="150"/>
    </location>
    <ligand>
        <name>FMN</name>
        <dbReference type="ChEBI" id="CHEBI:58210"/>
    </ligand>
</feature>
<feature type="binding site" evidence="6">
    <location>
        <position position="96"/>
    </location>
    <ligand>
        <name>FMN</name>
        <dbReference type="ChEBI" id="CHEBI:58210"/>
    </ligand>
</feature>